<organism evidence="2 3">
    <name type="scientific">Pseudomonas straminea</name>
    <dbReference type="NCBI Taxonomy" id="47882"/>
    <lineage>
        <taxon>Bacteria</taxon>
        <taxon>Pseudomonadati</taxon>
        <taxon>Pseudomonadota</taxon>
        <taxon>Gammaproteobacteria</taxon>
        <taxon>Pseudomonadales</taxon>
        <taxon>Pseudomonadaceae</taxon>
        <taxon>Phytopseudomonas</taxon>
    </lineage>
</organism>
<protein>
    <submittedName>
        <fullName evidence="2">Secondary thiamine-phosphate synthase enzyme</fullName>
    </submittedName>
</protein>
<sequence>MWQQRLITLRPRARGFHLVTDELLDALPELASYRVGLLHLWLQHTSASLTVNENADPAVRRDFERFFRRLVPEDATGFEHCYEGPDDLPAHFKSSLLGVQLQLPVSNGRLAMGTWQGIYLGEHREQGGARRVLATLQGTAN</sequence>
<dbReference type="InterPro" id="IPR035917">
    <property type="entry name" value="YjbQ-like_sf"/>
</dbReference>
<gene>
    <name evidence="2" type="ORF">SAMN05216372_101374</name>
</gene>
<dbReference type="Pfam" id="PF01894">
    <property type="entry name" value="YjbQ"/>
    <property type="match status" value="1"/>
</dbReference>
<accession>A0A1I1RPH8</accession>
<dbReference type="Gene3D" id="2.60.120.460">
    <property type="entry name" value="YjbQ-like"/>
    <property type="match status" value="1"/>
</dbReference>
<reference evidence="3" key="1">
    <citation type="submission" date="2016-10" db="EMBL/GenBank/DDBJ databases">
        <authorList>
            <person name="Varghese N."/>
            <person name="Submissions S."/>
        </authorList>
    </citation>
    <scope>NUCLEOTIDE SEQUENCE [LARGE SCALE GENOMIC DNA]</scope>
    <source>
        <strain evidence="3">JCM 2783</strain>
    </source>
</reference>
<dbReference type="PANTHER" id="PTHR30615">
    <property type="entry name" value="UNCHARACTERIZED PROTEIN YJBQ-RELATED"/>
    <property type="match status" value="1"/>
</dbReference>
<keyword evidence="3" id="KW-1185">Reference proteome</keyword>
<evidence type="ECO:0000313" key="3">
    <source>
        <dbReference type="Proteomes" id="UP000243950"/>
    </source>
</evidence>
<dbReference type="RefSeq" id="WP_093500420.1">
    <property type="nucleotide sequence ID" value="NZ_BSSG01000001.1"/>
</dbReference>
<dbReference type="SUPFAM" id="SSF111038">
    <property type="entry name" value="YjbQ-like"/>
    <property type="match status" value="1"/>
</dbReference>
<name>A0A1I1RPH8_PSEOC</name>
<evidence type="ECO:0000313" key="2">
    <source>
        <dbReference type="EMBL" id="SFD36256.1"/>
    </source>
</evidence>
<dbReference type="PANTHER" id="PTHR30615:SF8">
    <property type="entry name" value="UPF0047 PROTEIN C4A8.02C"/>
    <property type="match status" value="1"/>
</dbReference>
<proteinExistence type="inferred from homology"/>
<evidence type="ECO:0000256" key="1">
    <source>
        <dbReference type="ARBA" id="ARBA00005534"/>
    </source>
</evidence>
<dbReference type="PIRSF" id="PIRSF004681">
    <property type="entry name" value="UCP004681"/>
    <property type="match status" value="1"/>
</dbReference>
<comment type="similarity">
    <text evidence="1">Belongs to the UPF0047 family.</text>
</comment>
<dbReference type="Proteomes" id="UP000243950">
    <property type="component" value="Unassembled WGS sequence"/>
</dbReference>
<dbReference type="AlphaFoldDB" id="A0A1I1RPH8"/>
<dbReference type="EMBL" id="FOMO01000001">
    <property type="protein sequence ID" value="SFD36256.1"/>
    <property type="molecule type" value="Genomic_DNA"/>
</dbReference>
<dbReference type="NCBIfam" id="TIGR00149">
    <property type="entry name" value="TIGR00149_YjbQ"/>
    <property type="match status" value="1"/>
</dbReference>
<dbReference type="InterPro" id="IPR001602">
    <property type="entry name" value="UPF0047_YjbQ-like"/>
</dbReference>